<dbReference type="Proteomes" id="UP000261325">
    <property type="component" value="Unassembled WGS sequence"/>
</dbReference>
<dbReference type="AlphaFoldDB" id="A0A3B8WQA1"/>
<dbReference type="InterPro" id="IPR032387">
    <property type="entry name" value="ACAS_N"/>
</dbReference>
<feature type="non-terminal residue" evidence="2">
    <location>
        <position position="102"/>
    </location>
</feature>
<sequence length="102" mass="11898">MTDKQVYPVSPEVAERALVSKSQYEEMYRQSVEDPNTFWGEHGKRIDWIKPFTKVKNSTYDYNNLSIKWFEDGVLNASANCLDRHLARRGDQTAIIWEGDDP</sequence>
<dbReference type="PANTHER" id="PTHR24095">
    <property type="entry name" value="ACETYL-COENZYME A SYNTHETASE"/>
    <property type="match status" value="1"/>
</dbReference>
<dbReference type="EMBL" id="DLYI01000256">
    <property type="protein sequence ID" value="HAC29798.1"/>
    <property type="molecule type" value="Genomic_DNA"/>
</dbReference>
<comment type="caution">
    <text evidence="2">The sequence shown here is derived from an EMBL/GenBank/DDBJ whole genome shotgun (WGS) entry which is preliminary data.</text>
</comment>
<evidence type="ECO:0000259" key="1">
    <source>
        <dbReference type="Pfam" id="PF16177"/>
    </source>
</evidence>
<dbReference type="PANTHER" id="PTHR24095:SF243">
    <property type="entry name" value="ACETYL-COENZYME A SYNTHETASE"/>
    <property type="match status" value="1"/>
</dbReference>
<dbReference type="SUPFAM" id="SSF56801">
    <property type="entry name" value="Acetyl-CoA synthetase-like"/>
    <property type="match status" value="1"/>
</dbReference>
<dbReference type="InterPro" id="IPR042099">
    <property type="entry name" value="ANL_N_sf"/>
</dbReference>
<dbReference type="Gene3D" id="3.40.50.12780">
    <property type="entry name" value="N-terminal domain of ligase-like"/>
    <property type="match status" value="1"/>
</dbReference>
<dbReference type="GO" id="GO:0005829">
    <property type="term" value="C:cytosol"/>
    <property type="evidence" value="ECO:0007669"/>
    <property type="project" value="TreeGrafter"/>
</dbReference>
<gene>
    <name evidence="2" type="ORF">DCF82_18645</name>
</gene>
<proteinExistence type="predicted"/>
<dbReference type="GO" id="GO:0003987">
    <property type="term" value="F:acetate-CoA ligase activity"/>
    <property type="evidence" value="ECO:0007669"/>
    <property type="project" value="UniProtKB-EC"/>
</dbReference>
<organism evidence="2 3">
    <name type="scientific">Marinobacter nauticus</name>
    <name type="common">Marinobacter hydrocarbonoclasticus</name>
    <name type="synonym">Marinobacter aquaeolei</name>
    <dbReference type="NCBI Taxonomy" id="2743"/>
    <lineage>
        <taxon>Bacteria</taxon>
        <taxon>Pseudomonadati</taxon>
        <taxon>Pseudomonadota</taxon>
        <taxon>Gammaproteobacteria</taxon>
        <taxon>Pseudomonadales</taxon>
        <taxon>Marinobacteraceae</taxon>
        <taxon>Marinobacter</taxon>
    </lineage>
</organism>
<evidence type="ECO:0000313" key="2">
    <source>
        <dbReference type="EMBL" id="HAC29798.1"/>
    </source>
</evidence>
<name>A0A3B8WQA1_MARNT</name>
<feature type="domain" description="Acetyl-coenzyme A synthetase N-terminal" evidence="1">
    <location>
        <begin position="24"/>
        <end position="81"/>
    </location>
</feature>
<dbReference type="Pfam" id="PF16177">
    <property type="entry name" value="ACAS_N"/>
    <property type="match status" value="1"/>
</dbReference>
<dbReference type="EC" id="6.2.1.1" evidence="2"/>
<evidence type="ECO:0000313" key="3">
    <source>
        <dbReference type="Proteomes" id="UP000261325"/>
    </source>
</evidence>
<reference evidence="2 3" key="1">
    <citation type="journal article" date="2018" name="Nat. Biotechnol.">
        <title>A standardized bacterial taxonomy based on genome phylogeny substantially revises the tree of life.</title>
        <authorList>
            <person name="Parks D.H."/>
            <person name="Chuvochina M."/>
            <person name="Waite D.W."/>
            <person name="Rinke C."/>
            <person name="Skarshewski A."/>
            <person name="Chaumeil P.A."/>
            <person name="Hugenholtz P."/>
        </authorList>
    </citation>
    <scope>NUCLEOTIDE SEQUENCE [LARGE SCALE GENOMIC DNA]</scope>
    <source>
        <strain evidence="2">UBA9049</strain>
    </source>
</reference>
<keyword evidence="2" id="KW-0436">Ligase</keyword>
<accession>A0A3B8WQA1</accession>
<protein>
    <submittedName>
        <fullName evidence="2">Acetyl-coenzyme A synthetase</fullName>
        <ecNumber evidence="2">6.2.1.1</ecNumber>
    </submittedName>
</protein>
<dbReference type="GO" id="GO:0006085">
    <property type="term" value="P:acetyl-CoA biosynthetic process"/>
    <property type="evidence" value="ECO:0007669"/>
    <property type="project" value="TreeGrafter"/>
</dbReference>